<keyword evidence="2" id="KW-0812">Transmembrane</keyword>
<reference evidence="4" key="1">
    <citation type="journal article" date="2023" name="Int. J. Syst. Evol. Microbiol.">
        <title>Streptomyces meridianus sp. nov. isolated from brackish water of the Tagus estuary in Alcochete, Portugal.</title>
        <authorList>
            <person name="Santos J.D.N."/>
            <person name="Klimek D."/>
            <person name="Calusinska M."/>
            <person name="Lobo Da Cunha A."/>
            <person name="Catita J."/>
            <person name="Goncalves H."/>
            <person name="Gonzalez I."/>
            <person name="Reyes F."/>
            <person name="Lage O.M."/>
        </authorList>
    </citation>
    <scope>NUCLEOTIDE SEQUENCE</scope>
    <source>
        <strain evidence="4">MTZ3.1</strain>
    </source>
</reference>
<dbReference type="EMBL" id="JAMQGM010000020">
    <property type="protein sequence ID" value="MCM2577634.1"/>
    <property type="molecule type" value="Genomic_DNA"/>
</dbReference>
<gene>
    <name evidence="4" type="ORF">M1E25_09735</name>
</gene>
<dbReference type="RefSeq" id="WP_251412721.1">
    <property type="nucleotide sequence ID" value="NZ_JAMQGM010000020.1"/>
</dbReference>
<dbReference type="Proteomes" id="UP001167160">
    <property type="component" value="Unassembled WGS sequence"/>
</dbReference>
<keyword evidence="2" id="KW-0472">Membrane</keyword>
<comment type="caution">
    <text evidence="4">The sequence shown here is derived from an EMBL/GenBank/DDBJ whole genome shotgun (WGS) entry which is preliminary data.</text>
</comment>
<evidence type="ECO:0000313" key="5">
    <source>
        <dbReference type="Proteomes" id="UP001167160"/>
    </source>
</evidence>
<evidence type="ECO:0000256" key="2">
    <source>
        <dbReference type="SAM" id="Phobius"/>
    </source>
</evidence>
<name>A0ABT0X5D4_9ACTN</name>
<evidence type="ECO:0000313" key="4">
    <source>
        <dbReference type="EMBL" id="MCM2577634.1"/>
    </source>
</evidence>
<dbReference type="Pfam" id="PF13828">
    <property type="entry name" value="DUF4190"/>
    <property type="match status" value="1"/>
</dbReference>
<organism evidence="4 5">
    <name type="scientific">Streptomyces meridianus</name>
    <dbReference type="NCBI Taxonomy" id="2938945"/>
    <lineage>
        <taxon>Bacteria</taxon>
        <taxon>Bacillati</taxon>
        <taxon>Actinomycetota</taxon>
        <taxon>Actinomycetes</taxon>
        <taxon>Kitasatosporales</taxon>
        <taxon>Streptomycetaceae</taxon>
        <taxon>Streptomyces</taxon>
    </lineage>
</organism>
<keyword evidence="5" id="KW-1185">Reference proteome</keyword>
<proteinExistence type="predicted"/>
<keyword evidence="2" id="KW-1133">Transmembrane helix</keyword>
<evidence type="ECO:0000259" key="3">
    <source>
        <dbReference type="Pfam" id="PF13828"/>
    </source>
</evidence>
<accession>A0ABT0X5D4</accession>
<evidence type="ECO:0000256" key="1">
    <source>
        <dbReference type="SAM" id="MobiDB-lite"/>
    </source>
</evidence>
<sequence>MASSTSGWGDPGQAGPAGTGYPAPAQAQRNGFGIAALVLGILAALFFWTIVGGLVLGLLAVVFGILGYRRKSRGEATNGGMALAGAILGGLALAVSAVVLVAGASILGSEEFGSYADCMQNAKSTAEQQQCQRDFSDAVNR</sequence>
<feature type="region of interest" description="Disordered" evidence="1">
    <location>
        <begin position="1"/>
        <end position="20"/>
    </location>
</feature>
<dbReference type="InterPro" id="IPR025241">
    <property type="entry name" value="DUF4190"/>
</dbReference>
<feature type="compositionally biased region" description="Gly residues" evidence="1">
    <location>
        <begin position="9"/>
        <end position="18"/>
    </location>
</feature>
<feature type="domain" description="DUF4190" evidence="3">
    <location>
        <begin position="33"/>
        <end position="98"/>
    </location>
</feature>
<feature type="transmembrane region" description="Helical" evidence="2">
    <location>
        <begin position="80"/>
        <end position="107"/>
    </location>
</feature>
<feature type="transmembrane region" description="Helical" evidence="2">
    <location>
        <begin position="35"/>
        <end position="68"/>
    </location>
</feature>
<protein>
    <submittedName>
        <fullName evidence="4">DUF4190 domain-containing protein</fullName>
    </submittedName>
</protein>